<feature type="repeat" description="WD" evidence="7">
    <location>
        <begin position="166"/>
        <end position="207"/>
    </location>
</feature>
<dbReference type="Pfam" id="PF12894">
    <property type="entry name" value="ANAPC4_WD40"/>
    <property type="match status" value="1"/>
</dbReference>
<gene>
    <name evidence="10" type="primary">LOC105061450</name>
</gene>
<dbReference type="GO" id="GO:0005680">
    <property type="term" value="C:anaphase-promoting complex"/>
    <property type="evidence" value="ECO:0007669"/>
    <property type="project" value="TreeGrafter"/>
</dbReference>
<dbReference type="GO" id="GO:1905786">
    <property type="term" value="P:positive regulation of anaphase-promoting complex-dependent catabolic process"/>
    <property type="evidence" value="ECO:0007669"/>
    <property type="project" value="TreeGrafter"/>
</dbReference>
<dbReference type="InterPro" id="IPR024977">
    <property type="entry name" value="Apc4-like_WD40_dom"/>
</dbReference>
<dbReference type="RefSeq" id="XP_029116631.1">
    <property type="nucleotide sequence ID" value="XM_029260798.1"/>
</dbReference>
<comment type="function">
    <text evidence="6">Component of the anaphase promoting complex/cyclosome (APC/C), a cell cycle-regulated E3 ubiquitin-protein ligase complex that controls progression through mitosis and the G1 phase of the cell cycle.</text>
</comment>
<dbReference type="PANTHER" id="PTHR19918">
    <property type="entry name" value="CELL DIVISION CYCLE 20 CDC20 FIZZY -RELATED"/>
    <property type="match status" value="1"/>
</dbReference>
<organism evidence="9 10">
    <name type="scientific">Elaeis guineensis var. tenera</name>
    <name type="common">Oil palm</name>
    <dbReference type="NCBI Taxonomy" id="51953"/>
    <lineage>
        <taxon>Eukaryota</taxon>
        <taxon>Viridiplantae</taxon>
        <taxon>Streptophyta</taxon>
        <taxon>Embryophyta</taxon>
        <taxon>Tracheophyta</taxon>
        <taxon>Spermatophyta</taxon>
        <taxon>Magnoliopsida</taxon>
        <taxon>Liliopsida</taxon>
        <taxon>Arecaceae</taxon>
        <taxon>Arecoideae</taxon>
        <taxon>Cocoseae</taxon>
        <taxon>Elaeidinae</taxon>
        <taxon>Elaeis</taxon>
    </lineage>
</organism>
<dbReference type="InterPro" id="IPR033010">
    <property type="entry name" value="Cdc20/Fizzy"/>
</dbReference>
<dbReference type="AlphaFoldDB" id="A0A8N4EZK0"/>
<dbReference type="PANTHER" id="PTHR19918:SF8">
    <property type="entry name" value="FI02843P"/>
    <property type="match status" value="1"/>
</dbReference>
<sequence>MLMFDTHHGCKKIQSFVYQLIWAFGFMQGDRFIPVRSAMDFDVANLLLTTQEIKKDRSSWSDYYQKLLSECFLNNRTRIFVFKSKPPAPVNEMFQEYLGSSCKSRVVKQWRHIPKKAERTLDAPNMIGDYCLSLLDWGSSNALAVALGSTVYLWNASNRCCSELVSVGDDGPITSVSWSPDGQVLAIGLNNSQVELWDPRASQRLRTLRRAHRSCVGSMAWNDKILTTGGMDGRICNHDVRVENRILQNYRGHTHEICGLKWSLSGQKLASGGIGTTVYELVDPMMIRFHIDDGLCEVLQNMMQLQMISHME</sequence>
<evidence type="ECO:0000256" key="6">
    <source>
        <dbReference type="ARBA" id="ARBA00023425"/>
    </source>
</evidence>
<dbReference type="PROSITE" id="PS50082">
    <property type="entry name" value="WD_REPEATS_2"/>
    <property type="match status" value="1"/>
</dbReference>
<keyword evidence="5" id="KW-0131">Cell cycle</keyword>
<dbReference type="Gene3D" id="2.130.10.10">
    <property type="entry name" value="YVTN repeat-like/Quinoprotein amine dehydrogenase"/>
    <property type="match status" value="1"/>
</dbReference>
<feature type="domain" description="Anaphase-promoting complex subunit 4-like WD40" evidence="8">
    <location>
        <begin position="168"/>
        <end position="223"/>
    </location>
</feature>
<protein>
    <submittedName>
        <fullName evidence="10">Cell division cycle 20.2, cofactor of APC complex</fullName>
    </submittedName>
</protein>
<dbReference type="InterPro" id="IPR015943">
    <property type="entry name" value="WD40/YVTN_repeat-like_dom_sf"/>
</dbReference>
<evidence type="ECO:0000259" key="8">
    <source>
        <dbReference type="Pfam" id="PF12894"/>
    </source>
</evidence>
<keyword evidence="1 7" id="KW-0853">WD repeat</keyword>
<dbReference type="GO" id="GO:0010997">
    <property type="term" value="F:anaphase-promoting complex binding"/>
    <property type="evidence" value="ECO:0007669"/>
    <property type="project" value="InterPro"/>
</dbReference>
<dbReference type="OrthoDB" id="1136713at2759"/>
<dbReference type="GO" id="GO:0031145">
    <property type="term" value="P:anaphase-promoting complex-dependent catabolic process"/>
    <property type="evidence" value="ECO:0007669"/>
    <property type="project" value="TreeGrafter"/>
</dbReference>
<dbReference type="SMART" id="SM00320">
    <property type="entry name" value="WD40"/>
    <property type="match status" value="3"/>
</dbReference>
<evidence type="ECO:0000256" key="4">
    <source>
        <dbReference type="ARBA" id="ARBA00022776"/>
    </source>
</evidence>
<dbReference type="GO" id="GO:1990757">
    <property type="term" value="F:ubiquitin ligase activator activity"/>
    <property type="evidence" value="ECO:0007669"/>
    <property type="project" value="TreeGrafter"/>
</dbReference>
<proteinExistence type="predicted"/>
<evidence type="ECO:0000256" key="2">
    <source>
        <dbReference type="ARBA" id="ARBA00022618"/>
    </source>
</evidence>
<dbReference type="Pfam" id="PF00400">
    <property type="entry name" value="WD40"/>
    <property type="match status" value="1"/>
</dbReference>
<evidence type="ECO:0000313" key="9">
    <source>
        <dbReference type="Proteomes" id="UP000504607"/>
    </source>
</evidence>
<evidence type="ECO:0000313" key="10">
    <source>
        <dbReference type="RefSeq" id="XP_029116631.1"/>
    </source>
</evidence>
<keyword evidence="9" id="KW-1185">Reference proteome</keyword>
<evidence type="ECO:0000256" key="3">
    <source>
        <dbReference type="ARBA" id="ARBA00022737"/>
    </source>
</evidence>
<dbReference type="SUPFAM" id="SSF50978">
    <property type="entry name" value="WD40 repeat-like"/>
    <property type="match status" value="1"/>
</dbReference>
<name>A0A8N4EZK0_ELAGV</name>
<keyword evidence="4" id="KW-0498">Mitosis</keyword>
<keyword evidence="2 10" id="KW-0132">Cell division</keyword>
<reference evidence="10" key="1">
    <citation type="submission" date="2025-08" db="UniProtKB">
        <authorList>
            <consortium name="RefSeq"/>
        </authorList>
    </citation>
    <scope>IDENTIFICATION</scope>
</reference>
<evidence type="ECO:0000256" key="5">
    <source>
        <dbReference type="ARBA" id="ARBA00023306"/>
    </source>
</evidence>
<evidence type="ECO:0000256" key="7">
    <source>
        <dbReference type="PROSITE-ProRule" id="PRU00221"/>
    </source>
</evidence>
<dbReference type="GO" id="GO:0051301">
    <property type="term" value="P:cell division"/>
    <property type="evidence" value="ECO:0007669"/>
    <property type="project" value="UniProtKB-KW"/>
</dbReference>
<dbReference type="Proteomes" id="UP000504607">
    <property type="component" value="Unplaced"/>
</dbReference>
<dbReference type="InterPro" id="IPR001680">
    <property type="entry name" value="WD40_rpt"/>
</dbReference>
<keyword evidence="3" id="KW-0677">Repeat</keyword>
<dbReference type="PROSITE" id="PS50294">
    <property type="entry name" value="WD_REPEATS_REGION"/>
    <property type="match status" value="1"/>
</dbReference>
<dbReference type="InterPro" id="IPR036322">
    <property type="entry name" value="WD40_repeat_dom_sf"/>
</dbReference>
<evidence type="ECO:0000256" key="1">
    <source>
        <dbReference type="ARBA" id="ARBA00022574"/>
    </source>
</evidence>
<accession>A0A8N4EZK0</accession>